<evidence type="ECO:0000256" key="4">
    <source>
        <dbReference type="ARBA" id="ARBA00023014"/>
    </source>
</evidence>
<evidence type="ECO:0000256" key="3">
    <source>
        <dbReference type="ARBA" id="ARBA00023004"/>
    </source>
</evidence>
<dbReference type="GO" id="GO:0046872">
    <property type="term" value="F:metal ion binding"/>
    <property type="evidence" value="ECO:0007669"/>
    <property type="project" value="UniProtKB-KW"/>
</dbReference>
<keyword evidence="2" id="KW-0479">Metal-binding</keyword>
<dbReference type="SUPFAM" id="SSF48150">
    <property type="entry name" value="DNA-glycosylase"/>
    <property type="match status" value="1"/>
</dbReference>
<dbReference type="GO" id="GO:0006284">
    <property type="term" value="P:base-excision repair"/>
    <property type="evidence" value="ECO:0007669"/>
    <property type="project" value="InterPro"/>
</dbReference>
<dbReference type="KEGG" id="fno:Fnod_1733"/>
<dbReference type="GO" id="GO:0051539">
    <property type="term" value="F:4 iron, 4 sulfur cluster binding"/>
    <property type="evidence" value="ECO:0007669"/>
    <property type="project" value="UniProtKB-KW"/>
</dbReference>
<dbReference type="eggNOG" id="COG2231">
    <property type="taxonomic scope" value="Bacteria"/>
</dbReference>
<keyword evidence="4" id="KW-0411">Iron-sulfur</keyword>
<dbReference type="AlphaFoldDB" id="A7HNT5"/>
<dbReference type="GO" id="GO:0003824">
    <property type="term" value="F:catalytic activity"/>
    <property type="evidence" value="ECO:0007669"/>
    <property type="project" value="InterPro"/>
</dbReference>
<dbReference type="InterPro" id="IPR003265">
    <property type="entry name" value="HhH-GPD_domain"/>
</dbReference>
<keyword evidence="7" id="KW-1185">Reference proteome</keyword>
<dbReference type="Proteomes" id="UP000002415">
    <property type="component" value="Chromosome"/>
</dbReference>
<proteinExistence type="predicted"/>
<gene>
    <name evidence="6" type="ordered locus">Fnod_1733</name>
</gene>
<dbReference type="Gene3D" id="1.10.340.30">
    <property type="entry name" value="Hypothetical protein, domain 2"/>
    <property type="match status" value="1"/>
</dbReference>
<dbReference type="PANTHER" id="PTHR10359:SF19">
    <property type="entry name" value="DNA REPAIR GLYCOSYLASE MJ1434-RELATED"/>
    <property type="match status" value="1"/>
</dbReference>
<dbReference type="Gene3D" id="1.10.1670.10">
    <property type="entry name" value="Helix-hairpin-Helix base-excision DNA repair enzymes (C-terminal)"/>
    <property type="match status" value="1"/>
</dbReference>
<keyword evidence="3" id="KW-0408">Iron</keyword>
<dbReference type="RefSeq" id="WP_011994859.1">
    <property type="nucleotide sequence ID" value="NC_009718.1"/>
</dbReference>
<sequence length="225" mass="26546">MENLENKKIAFQNFYSILKGIHGSLGKWWPGEREEIIVSAVLTQNTNWKNVERALNNIKEVCSGDILICLHNLPDEQLTNLIRPAGFYNIKAKRLRQLLNWLENYEFKLDKIAGKDAFELRKELLEINGIGKETADSIILYAFEKPIFVIDAYTKRLLKRIFGIEFNDYDEYREFFEDNYEKTVELYQEFHGLIVEHAKLYCTSKPKCDICPIDFCLFNRQDKPF</sequence>
<evidence type="ECO:0000313" key="7">
    <source>
        <dbReference type="Proteomes" id="UP000002415"/>
    </source>
</evidence>
<feature type="domain" description="HhH-GPD" evidence="5">
    <location>
        <begin position="42"/>
        <end position="200"/>
    </location>
</feature>
<organism evidence="6 7">
    <name type="scientific">Fervidobacterium nodosum (strain ATCC 35602 / DSM 5306 / Rt17-B1)</name>
    <dbReference type="NCBI Taxonomy" id="381764"/>
    <lineage>
        <taxon>Bacteria</taxon>
        <taxon>Thermotogati</taxon>
        <taxon>Thermotogota</taxon>
        <taxon>Thermotogae</taxon>
        <taxon>Thermotogales</taxon>
        <taxon>Fervidobacteriaceae</taxon>
        <taxon>Fervidobacterium</taxon>
    </lineage>
</organism>
<dbReference type="HOGENOM" id="CLU_012862_6_0_0"/>
<evidence type="ECO:0000259" key="5">
    <source>
        <dbReference type="SMART" id="SM00478"/>
    </source>
</evidence>
<dbReference type="EMBL" id="CP000771">
    <property type="protein sequence ID" value="ABS61568.1"/>
    <property type="molecule type" value="Genomic_DNA"/>
</dbReference>
<name>A7HNT5_FERNB</name>
<protein>
    <submittedName>
        <fullName evidence="6">HhH-GPD family protein</fullName>
    </submittedName>
</protein>
<keyword evidence="1" id="KW-0004">4Fe-4S</keyword>
<reference evidence="6 7" key="2">
    <citation type="journal article" date="2009" name="Proc. Natl. Acad. Sci. U.S.A.">
        <title>On the chimeric nature, thermophilic origin, and phylogenetic placement of the Thermotogales.</title>
        <authorList>
            <person name="Zhaxybayeva O."/>
            <person name="Swithers K.S."/>
            <person name="Lapierre P."/>
            <person name="Fournier G.P."/>
            <person name="Bickhart D.M."/>
            <person name="DeBoy R.T."/>
            <person name="Nelson K.E."/>
            <person name="Nesbo C.L."/>
            <person name="Doolittle W.F."/>
            <person name="Gogarten J.P."/>
            <person name="Noll K.M."/>
        </authorList>
    </citation>
    <scope>NUCLEOTIDE SEQUENCE [LARGE SCALE GENOMIC DNA]</scope>
    <source>
        <strain evidence="7">ATCC 35602 / DSM 5306 / Rt17-B1</strain>
    </source>
</reference>
<evidence type="ECO:0000313" key="6">
    <source>
        <dbReference type="EMBL" id="ABS61568.1"/>
    </source>
</evidence>
<dbReference type="Pfam" id="PF00730">
    <property type="entry name" value="HhH-GPD"/>
    <property type="match status" value="1"/>
</dbReference>
<dbReference type="PANTHER" id="PTHR10359">
    <property type="entry name" value="A/G-SPECIFIC ADENINE GLYCOSYLASE/ENDONUCLEASE III"/>
    <property type="match status" value="1"/>
</dbReference>
<dbReference type="CDD" id="cd00056">
    <property type="entry name" value="ENDO3c"/>
    <property type="match status" value="1"/>
</dbReference>
<dbReference type="SMART" id="SM00478">
    <property type="entry name" value="ENDO3c"/>
    <property type="match status" value="1"/>
</dbReference>
<dbReference type="InterPro" id="IPR011257">
    <property type="entry name" value="DNA_glycosylase"/>
</dbReference>
<reference evidence="6 7" key="1">
    <citation type="submission" date="2007-07" db="EMBL/GenBank/DDBJ databases">
        <title>Complete sequence of Fervidobacterium nodosum Rt17-B1.</title>
        <authorList>
            <consortium name="US DOE Joint Genome Institute"/>
            <person name="Copeland A."/>
            <person name="Lucas S."/>
            <person name="Lapidus A."/>
            <person name="Barry K."/>
            <person name="Glavina del Rio T."/>
            <person name="Dalin E."/>
            <person name="Tice H."/>
            <person name="Pitluck S."/>
            <person name="Saunders E."/>
            <person name="Brettin T."/>
            <person name="Bruce D."/>
            <person name="Detter J.C."/>
            <person name="Han C."/>
            <person name="Schmutz J."/>
            <person name="Larimer F."/>
            <person name="Land M."/>
            <person name="Hauser L."/>
            <person name="Kyrpides N."/>
            <person name="Mikhailova N."/>
            <person name="Nelson K."/>
            <person name="Gogarten J.P."/>
            <person name="Noll K."/>
            <person name="Richardson P."/>
        </authorList>
    </citation>
    <scope>NUCLEOTIDE SEQUENCE [LARGE SCALE GENOMIC DNA]</scope>
    <source>
        <strain evidence="7">ATCC 35602 / DSM 5306 / Rt17-B1</strain>
    </source>
</reference>
<evidence type="ECO:0000256" key="1">
    <source>
        <dbReference type="ARBA" id="ARBA00022485"/>
    </source>
</evidence>
<evidence type="ECO:0000256" key="2">
    <source>
        <dbReference type="ARBA" id="ARBA00022723"/>
    </source>
</evidence>
<dbReference type="PIRSF" id="PIRSF001435">
    <property type="entry name" value="Nth"/>
    <property type="match status" value="1"/>
</dbReference>
<accession>A7HNT5</accession>
<dbReference type="InterPro" id="IPR023170">
    <property type="entry name" value="HhH_base_excis_C"/>
</dbReference>